<comment type="caution">
    <text evidence="1">The sequence shown here is derived from an EMBL/GenBank/DDBJ whole genome shotgun (WGS) entry which is preliminary data.</text>
</comment>
<reference evidence="1" key="1">
    <citation type="journal article" date="2023" name="Insect Mol. Biol.">
        <title>Genome sequencing provides insights into the evolution of gene families encoding plant cell wall-degrading enzymes in longhorned beetles.</title>
        <authorList>
            <person name="Shin N.R."/>
            <person name="Okamura Y."/>
            <person name="Kirsch R."/>
            <person name="Pauchet Y."/>
        </authorList>
    </citation>
    <scope>NUCLEOTIDE SEQUENCE</scope>
    <source>
        <strain evidence="1">AMC_N1</strain>
    </source>
</reference>
<dbReference type="Proteomes" id="UP001162162">
    <property type="component" value="Unassembled WGS sequence"/>
</dbReference>
<protein>
    <submittedName>
        <fullName evidence="1">Uncharacterized protein</fullName>
    </submittedName>
</protein>
<organism evidence="1 2">
    <name type="scientific">Aromia moschata</name>
    <dbReference type="NCBI Taxonomy" id="1265417"/>
    <lineage>
        <taxon>Eukaryota</taxon>
        <taxon>Metazoa</taxon>
        <taxon>Ecdysozoa</taxon>
        <taxon>Arthropoda</taxon>
        <taxon>Hexapoda</taxon>
        <taxon>Insecta</taxon>
        <taxon>Pterygota</taxon>
        <taxon>Neoptera</taxon>
        <taxon>Endopterygota</taxon>
        <taxon>Coleoptera</taxon>
        <taxon>Polyphaga</taxon>
        <taxon>Cucujiformia</taxon>
        <taxon>Chrysomeloidea</taxon>
        <taxon>Cerambycidae</taxon>
        <taxon>Cerambycinae</taxon>
        <taxon>Callichromatini</taxon>
        <taxon>Aromia</taxon>
    </lineage>
</organism>
<keyword evidence="2" id="KW-1185">Reference proteome</keyword>
<proteinExistence type="predicted"/>
<accession>A0AAV8X8L5</accession>
<evidence type="ECO:0000313" key="2">
    <source>
        <dbReference type="Proteomes" id="UP001162162"/>
    </source>
</evidence>
<evidence type="ECO:0000313" key="1">
    <source>
        <dbReference type="EMBL" id="KAJ8935292.1"/>
    </source>
</evidence>
<gene>
    <name evidence="1" type="ORF">NQ318_000365</name>
</gene>
<dbReference type="EMBL" id="JAPWTK010000902">
    <property type="protein sequence ID" value="KAJ8935292.1"/>
    <property type="molecule type" value="Genomic_DNA"/>
</dbReference>
<name>A0AAV8X8L5_9CUCU</name>
<dbReference type="AlphaFoldDB" id="A0AAV8X8L5"/>
<sequence>MLSLDLLNFHPILLDLGKKICGLCTTEPHRILPCQYSNIYMSIFLNGGLAVEVNLFGNREIQT</sequence>